<dbReference type="Gene3D" id="3.50.80.10">
    <property type="entry name" value="D-tyrosyl-tRNA(Tyr) deacylase"/>
    <property type="match status" value="1"/>
</dbReference>
<dbReference type="Pfam" id="PF02580">
    <property type="entry name" value="Tyr_Deacylase"/>
    <property type="match status" value="1"/>
</dbReference>
<dbReference type="KEGG" id="jde:Jden_0447"/>
<dbReference type="GO" id="GO:0043908">
    <property type="term" value="F:Ser(Gly)-tRNA(Ala) hydrolase activity"/>
    <property type="evidence" value="ECO:0007669"/>
    <property type="project" value="UniProtKB-UniRule"/>
</dbReference>
<protein>
    <recommendedName>
        <fullName evidence="2">D-aminoacyl-tRNA deacylase</fullName>
        <shortName evidence="2">DTD</shortName>
        <ecNumber evidence="2">3.1.1.96</ecNumber>
    </recommendedName>
    <alternativeName>
        <fullName evidence="2">Gly-tRNA(Ala) deacylase</fullName>
        <ecNumber evidence="2">3.1.1.-</ecNumber>
    </alternativeName>
</protein>
<dbReference type="EC" id="3.1.1.96" evidence="2"/>
<dbReference type="EMBL" id="CP001706">
    <property type="protein sequence ID" value="ACV08112.1"/>
    <property type="molecule type" value="Genomic_DNA"/>
</dbReference>
<dbReference type="NCBIfam" id="TIGR00256">
    <property type="entry name" value="D-aminoacyl-tRNA deacylase"/>
    <property type="match status" value="1"/>
</dbReference>
<gene>
    <name evidence="2" type="primary">dtd</name>
    <name evidence="3" type="ordered locus">Jden_0447</name>
</gene>
<dbReference type="FunFam" id="3.50.80.10:FF:000001">
    <property type="entry name" value="D-aminoacyl-tRNA deacylase"/>
    <property type="match status" value="1"/>
</dbReference>
<dbReference type="AlphaFoldDB" id="C7R053"/>
<dbReference type="InterPro" id="IPR003732">
    <property type="entry name" value="Daa-tRNA_deacyls_DTD"/>
</dbReference>
<dbReference type="PANTHER" id="PTHR10472:SF5">
    <property type="entry name" value="D-AMINOACYL-TRNA DEACYLASE 1"/>
    <property type="match status" value="1"/>
</dbReference>
<sequence length="141" mass="14865">MRAILQRASAAKVTVDSVTVAEFDRQGIVALIGVTHTDTTTDAATIARKIADLRILDHEQSVTDAHAPVIVVSQFTLYADVAKGRRPSWNNAAPAPVAEPLVNAVVNDLTARGISTSTGVFGAHMDVHLTNDGPVTIIVDT</sequence>
<keyword evidence="2" id="KW-0378">Hydrolase</keyword>
<dbReference type="GO" id="GO:0019478">
    <property type="term" value="P:D-amino acid catabolic process"/>
    <property type="evidence" value="ECO:0007669"/>
    <property type="project" value="UniProtKB-UniRule"/>
</dbReference>
<keyword evidence="2" id="KW-0963">Cytoplasm</keyword>
<organism evidence="3 4">
    <name type="scientific">Jonesia denitrificans (strain ATCC 14870 / DSM 20603 / BCRC 15368 / CIP 55.134 / JCM 11481 / NBRC 15587 / NCTC 10816 / Prevot 55134)</name>
    <name type="common">Listeria denitrificans</name>
    <dbReference type="NCBI Taxonomy" id="471856"/>
    <lineage>
        <taxon>Bacteria</taxon>
        <taxon>Bacillati</taxon>
        <taxon>Actinomycetota</taxon>
        <taxon>Actinomycetes</taxon>
        <taxon>Micrococcales</taxon>
        <taxon>Jonesiaceae</taxon>
        <taxon>Jonesia</taxon>
    </lineage>
</organism>
<evidence type="ECO:0000313" key="4">
    <source>
        <dbReference type="Proteomes" id="UP000000628"/>
    </source>
</evidence>
<dbReference type="STRING" id="471856.Jden_0447"/>
<comment type="subunit">
    <text evidence="2">Homodimer.</text>
</comment>
<evidence type="ECO:0000256" key="2">
    <source>
        <dbReference type="HAMAP-Rule" id="MF_00518"/>
    </source>
</evidence>
<dbReference type="EC" id="3.1.1.-" evidence="2"/>
<dbReference type="Proteomes" id="UP000000628">
    <property type="component" value="Chromosome"/>
</dbReference>
<proteinExistence type="inferred from homology"/>
<keyword evidence="4" id="KW-1185">Reference proteome</keyword>
<evidence type="ECO:0000313" key="3">
    <source>
        <dbReference type="EMBL" id="ACV08112.1"/>
    </source>
</evidence>
<keyword evidence="2" id="KW-0820">tRNA-binding</keyword>
<dbReference type="GO" id="GO:0106026">
    <property type="term" value="F:Gly-tRNA(Ala) deacylase activity"/>
    <property type="evidence" value="ECO:0007669"/>
    <property type="project" value="UniProtKB-UniRule"/>
</dbReference>
<dbReference type="OrthoDB" id="9801395at2"/>
<dbReference type="eggNOG" id="COG1490">
    <property type="taxonomic scope" value="Bacteria"/>
</dbReference>
<dbReference type="GO" id="GO:0051500">
    <property type="term" value="F:D-tyrosyl-tRNA(Tyr) deacylase activity"/>
    <property type="evidence" value="ECO:0007669"/>
    <property type="project" value="TreeGrafter"/>
</dbReference>
<reference evidence="3 4" key="1">
    <citation type="journal article" date="2009" name="Stand. Genomic Sci.">
        <title>Complete genome sequence of Jonesia denitrificans type strain (Prevot 55134).</title>
        <authorList>
            <person name="Pukall R."/>
            <person name="Gehrich-Schroter G."/>
            <person name="Lapidus A."/>
            <person name="Nolan M."/>
            <person name="Glavina Del Rio T."/>
            <person name="Lucas S."/>
            <person name="Chen F."/>
            <person name="Tice H."/>
            <person name="Pitluck S."/>
            <person name="Cheng J.F."/>
            <person name="Copeland A."/>
            <person name="Saunders E."/>
            <person name="Brettin T."/>
            <person name="Detter J.C."/>
            <person name="Bruce D."/>
            <person name="Goodwin L."/>
            <person name="Pati A."/>
            <person name="Ivanova N."/>
            <person name="Mavromatis K."/>
            <person name="Ovchinnikova G."/>
            <person name="Chen A."/>
            <person name="Palaniappan K."/>
            <person name="Land M."/>
            <person name="Hauser L."/>
            <person name="Chang Y.J."/>
            <person name="Jeffries C.D."/>
            <person name="Chain P."/>
            <person name="Goker M."/>
            <person name="Bristow J."/>
            <person name="Eisen J.A."/>
            <person name="Markowitz V."/>
            <person name="Hugenholtz P."/>
            <person name="Kyrpides N.C."/>
            <person name="Klenk H.P."/>
            <person name="Han C."/>
        </authorList>
    </citation>
    <scope>NUCLEOTIDE SEQUENCE [LARGE SCALE GENOMIC DNA]</scope>
    <source>
        <strain evidence="4">ATCC 14870 / DSM 20603 / BCRC 15368 / CIP 55.134 / JCM 11481 / NBRC 15587 / NCTC 10816 / Prevot 55134</strain>
    </source>
</reference>
<dbReference type="HOGENOM" id="CLU_076901_1_2_11"/>
<dbReference type="HAMAP" id="MF_00518">
    <property type="entry name" value="Deacylase_Dtd"/>
    <property type="match status" value="1"/>
</dbReference>
<feature type="short sequence motif" description="Gly-cisPro motif, important for rejection of L-amino acids" evidence="2">
    <location>
        <begin position="133"/>
        <end position="134"/>
    </location>
</feature>
<comment type="domain">
    <text evidence="2">A Gly-cisPro motif from one monomer fits into the active site of the other monomer to allow specific chiral rejection of L-amino acids.</text>
</comment>
<dbReference type="InterPro" id="IPR023509">
    <property type="entry name" value="DTD-like_sf"/>
</dbReference>
<comment type="catalytic activity">
    <reaction evidence="2">
        <text>glycyl-tRNA(Ala) + H2O = tRNA(Ala) + glycine + H(+)</text>
        <dbReference type="Rhea" id="RHEA:53744"/>
        <dbReference type="Rhea" id="RHEA-COMP:9657"/>
        <dbReference type="Rhea" id="RHEA-COMP:13640"/>
        <dbReference type="ChEBI" id="CHEBI:15377"/>
        <dbReference type="ChEBI" id="CHEBI:15378"/>
        <dbReference type="ChEBI" id="CHEBI:57305"/>
        <dbReference type="ChEBI" id="CHEBI:78442"/>
        <dbReference type="ChEBI" id="CHEBI:78522"/>
    </reaction>
</comment>
<dbReference type="RefSeq" id="WP_015770741.1">
    <property type="nucleotide sequence ID" value="NC_013174.1"/>
</dbReference>
<comment type="similarity">
    <text evidence="1 2">Belongs to the DTD family.</text>
</comment>
<dbReference type="PANTHER" id="PTHR10472">
    <property type="entry name" value="D-TYROSYL-TRNA TYR DEACYLASE"/>
    <property type="match status" value="1"/>
</dbReference>
<dbReference type="SUPFAM" id="SSF69500">
    <property type="entry name" value="DTD-like"/>
    <property type="match status" value="1"/>
</dbReference>
<comment type="catalytic activity">
    <reaction evidence="2">
        <text>a D-aminoacyl-tRNA + H2O = a tRNA + a D-alpha-amino acid + H(+)</text>
        <dbReference type="Rhea" id="RHEA:13953"/>
        <dbReference type="Rhea" id="RHEA-COMP:10123"/>
        <dbReference type="Rhea" id="RHEA-COMP:10124"/>
        <dbReference type="ChEBI" id="CHEBI:15377"/>
        <dbReference type="ChEBI" id="CHEBI:15378"/>
        <dbReference type="ChEBI" id="CHEBI:59871"/>
        <dbReference type="ChEBI" id="CHEBI:78442"/>
        <dbReference type="ChEBI" id="CHEBI:79333"/>
        <dbReference type="EC" id="3.1.1.96"/>
    </reaction>
</comment>
<comment type="function">
    <text evidence="2">An aminoacyl-tRNA editing enzyme that deacylates mischarged D-aminoacyl-tRNAs. Also deacylates mischarged glycyl-tRNA(Ala), protecting cells against glycine mischarging by AlaRS. Acts via tRNA-based rather than protein-based catalysis; rejects L-amino acids rather than detecting D-amino acids in the active site. By recycling D-aminoacyl-tRNA to D-amino acids and free tRNA molecules, this enzyme counteracts the toxicity associated with the formation of D-aminoacyl-tRNA entities in vivo and helps enforce protein L-homochirality.</text>
</comment>
<dbReference type="GO" id="GO:0005737">
    <property type="term" value="C:cytoplasm"/>
    <property type="evidence" value="ECO:0007669"/>
    <property type="project" value="UniProtKB-SubCell"/>
</dbReference>
<accession>C7R053</accession>
<evidence type="ECO:0000256" key="1">
    <source>
        <dbReference type="ARBA" id="ARBA00009673"/>
    </source>
</evidence>
<name>C7R053_JONDD</name>
<keyword evidence="2" id="KW-0694">RNA-binding</keyword>
<comment type="subcellular location">
    <subcellularLocation>
        <location evidence="2">Cytoplasm</location>
    </subcellularLocation>
</comment>
<dbReference type="GO" id="GO:0000049">
    <property type="term" value="F:tRNA binding"/>
    <property type="evidence" value="ECO:0007669"/>
    <property type="project" value="UniProtKB-UniRule"/>
</dbReference>